<comment type="caution">
    <text evidence="2">The sequence shown here is derived from an EMBL/GenBank/DDBJ whole genome shotgun (WGS) entry which is preliminary data.</text>
</comment>
<feature type="transmembrane region" description="Helical" evidence="1">
    <location>
        <begin position="92"/>
        <end position="113"/>
    </location>
</feature>
<organism evidence="2 3">
    <name type="scientific">Candidatus Nephthysia bennettiae</name>
    <dbReference type="NCBI Taxonomy" id="3127016"/>
    <lineage>
        <taxon>Bacteria</taxon>
        <taxon>Bacillati</taxon>
        <taxon>Candidatus Dormiibacterota</taxon>
        <taxon>Candidatus Dormibacteria</taxon>
        <taxon>Candidatus Dormibacterales</taxon>
        <taxon>Candidatus Dormibacteraceae</taxon>
        <taxon>Candidatus Nephthysia</taxon>
    </lineage>
</organism>
<evidence type="ECO:0000313" key="2">
    <source>
        <dbReference type="EMBL" id="MBJ7598953.1"/>
    </source>
</evidence>
<gene>
    <name evidence="2" type="ORF">JF922_12830</name>
</gene>
<feature type="transmembrane region" description="Helical" evidence="1">
    <location>
        <begin position="66"/>
        <end position="86"/>
    </location>
</feature>
<keyword evidence="1" id="KW-1133">Transmembrane helix</keyword>
<feature type="transmembrane region" description="Helical" evidence="1">
    <location>
        <begin position="125"/>
        <end position="149"/>
    </location>
</feature>
<proteinExistence type="predicted"/>
<keyword evidence="1" id="KW-0812">Transmembrane</keyword>
<evidence type="ECO:0000313" key="3">
    <source>
        <dbReference type="Proteomes" id="UP000612893"/>
    </source>
</evidence>
<name>A0A934N9F0_9BACT</name>
<dbReference type="Proteomes" id="UP000612893">
    <property type="component" value="Unassembled WGS sequence"/>
</dbReference>
<evidence type="ECO:0008006" key="4">
    <source>
        <dbReference type="Google" id="ProtNLM"/>
    </source>
</evidence>
<sequence>MERRAGGSLILGLLLVLVGAAYLVGQYVPRPFLQVDLGHYGWPLFVIVPGLALLAVGVTNRAASGLCIPGAIVTMTGVVLAIQNTFDLFATWAYAWALVAPGGVGLGMLIQGISTGQPGLRAAGLRTMGIGAAIFLVGAAFFEGVIHISGRELGFVGQLLLPLLLIAVGGWLLLRRALPTGR</sequence>
<keyword evidence="3" id="KW-1185">Reference proteome</keyword>
<feature type="transmembrane region" description="Helical" evidence="1">
    <location>
        <begin position="40"/>
        <end position="59"/>
    </location>
</feature>
<feature type="transmembrane region" description="Helical" evidence="1">
    <location>
        <begin position="7"/>
        <end position="28"/>
    </location>
</feature>
<dbReference type="EMBL" id="JAEKNR010000136">
    <property type="protein sequence ID" value="MBJ7598953.1"/>
    <property type="molecule type" value="Genomic_DNA"/>
</dbReference>
<keyword evidence="1" id="KW-0472">Membrane</keyword>
<dbReference type="AlphaFoldDB" id="A0A934N9F0"/>
<accession>A0A934N9F0</accession>
<protein>
    <recommendedName>
        <fullName evidence="4">DUF5668 domain-containing protein</fullName>
    </recommendedName>
</protein>
<evidence type="ECO:0000256" key="1">
    <source>
        <dbReference type="SAM" id="Phobius"/>
    </source>
</evidence>
<feature type="transmembrane region" description="Helical" evidence="1">
    <location>
        <begin position="155"/>
        <end position="174"/>
    </location>
</feature>
<reference evidence="2" key="1">
    <citation type="submission" date="2020-10" db="EMBL/GenBank/DDBJ databases">
        <title>Ca. Dormibacterota MAGs.</title>
        <authorList>
            <person name="Montgomery K."/>
        </authorList>
    </citation>
    <scope>NUCLEOTIDE SEQUENCE [LARGE SCALE GENOMIC DNA]</scope>
    <source>
        <strain evidence="2">SC8812_S17_10</strain>
    </source>
</reference>
<dbReference type="RefSeq" id="WP_338202223.1">
    <property type="nucleotide sequence ID" value="NZ_JAEKNR010000136.1"/>
</dbReference>